<dbReference type="VEuPathDB" id="FungiDB:RhiirA1_478259"/>
<accession>A0A2N0PA06</accession>
<evidence type="ECO:0000313" key="1">
    <source>
        <dbReference type="EMBL" id="PKC03651.1"/>
    </source>
</evidence>
<dbReference type="VEuPathDB" id="FungiDB:FUN_008127"/>
<reference evidence="1 2" key="1">
    <citation type="submission" date="2016-04" db="EMBL/GenBank/DDBJ databases">
        <title>Genome analyses suggest a sexual origin of heterokaryosis in a supposedly ancient asexual fungus.</title>
        <authorList>
            <person name="Ropars J."/>
            <person name="Sedzielewska K."/>
            <person name="Noel J."/>
            <person name="Charron P."/>
            <person name="Farinelli L."/>
            <person name="Marton T."/>
            <person name="Kruger M."/>
            <person name="Pelin A."/>
            <person name="Brachmann A."/>
            <person name="Corradi N."/>
        </authorList>
    </citation>
    <scope>NUCLEOTIDE SEQUENCE [LARGE SCALE GENOMIC DNA]</scope>
    <source>
        <strain evidence="1 2">A5</strain>
    </source>
</reference>
<dbReference type="AlphaFoldDB" id="A0A2N0PA06"/>
<gene>
    <name evidence="1" type="ORF">RhiirA5_423457</name>
</gene>
<protein>
    <submittedName>
        <fullName evidence="1">Uncharacterized protein</fullName>
    </submittedName>
</protein>
<proteinExistence type="predicted"/>
<sequence length="772" mass="89608">MDENQLEMILNTIQSQSPNSTIRNNQRDNLILIIQQLPDDQLLSAAHLISTMRYPKGPNKGKIYSPYLQKKAYESITQSLYKHQPTYKSLQESNTKLKADFKKLHRQNQTLIRKTQSLGVQNRHLRNQKSSHISQIRSLVRCSHQISDATFQKKIKSIFEVNKRSYTSNTVWLATSISQVGQVSLHSTVECMKLIYEFLIGEPPQNWISISTLRTWHQNVSELHVNAQICQVANASVFGIMVDESTRGETKNFVMCYQFWDQKNQTPAVVITRLQDIQKCNAETVCDTVIENIKQDGLDLTKCALWTTDNTAYMSGDKGGAITLFNKKTGLKSLRIGCGLHIIQIVLNHFELAAFGKLSNGTGFSKKSHPYNLLYLAWNLHDGYNASDKDKPLNINSQIIKNLYDGLLGFHYNQYQLPLRSRWGYELQTAKQYLNRHAAHIEFTNWFIEKLENRKTTPKTYLENWRLFKTWLVDPKLNIQVKCLVNFAEHFYEPLVQFMVKQDPIPRLYQNDQLITLPPGRRAHEMPDKVFEWHEFLKNLTNNFDMFFSDQLTEAADSLSSKEFEILFNDLEYGIIEALKHFEKWLLQWLHLPLAVCHLGGNNAQPFASSFYHVILQKPWISLPSDLELRFAQDLEGDINNGITNDFGLRELLLHNNDFLEEFKRFCSCDDPKLYKFPNLYDFVKNHIYFIVIHQQQVEGLFNKLDLKTHPNMSPAVKQSKLRLSSDKITKENLNDGLKDIRKQRTKSRRTPLQEVQFGPNIASTLLKQILD</sequence>
<name>A0A2N0PA06_9GLOM</name>
<dbReference type="InterPro" id="IPR012337">
    <property type="entry name" value="RNaseH-like_sf"/>
</dbReference>
<comment type="caution">
    <text evidence="1">The sequence shown here is derived from an EMBL/GenBank/DDBJ whole genome shotgun (WGS) entry which is preliminary data.</text>
</comment>
<reference evidence="1 2" key="2">
    <citation type="submission" date="2017-09" db="EMBL/GenBank/DDBJ databases">
        <title>Extensive intraspecific genome diversity in a model arbuscular mycorrhizal fungus.</title>
        <authorList>
            <person name="Chen E.C."/>
            <person name="Morin E."/>
            <person name="Beaudet D."/>
            <person name="Noel J."/>
            <person name="Ndikumana S."/>
            <person name="Charron P."/>
            <person name="St-Onge C."/>
            <person name="Giorgi J."/>
            <person name="Grigoriev I.V."/>
            <person name="Roux C."/>
            <person name="Martin F.M."/>
            <person name="Corradi N."/>
        </authorList>
    </citation>
    <scope>NUCLEOTIDE SEQUENCE [LARGE SCALE GENOMIC DNA]</scope>
    <source>
        <strain evidence="1 2">A5</strain>
    </source>
</reference>
<dbReference type="EMBL" id="LLXJ01001150">
    <property type="protein sequence ID" value="PKC03651.1"/>
    <property type="molecule type" value="Genomic_DNA"/>
</dbReference>
<organism evidence="1 2">
    <name type="scientific">Rhizophagus irregularis</name>
    <dbReference type="NCBI Taxonomy" id="588596"/>
    <lineage>
        <taxon>Eukaryota</taxon>
        <taxon>Fungi</taxon>
        <taxon>Fungi incertae sedis</taxon>
        <taxon>Mucoromycota</taxon>
        <taxon>Glomeromycotina</taxon>
        <taxon>Glomeromycetes</taxon>
        <taxon>Glomerales</taxon>
        <taxon>Glomeraceae</taxon>
        <taxon>Rhizophagus</taxon>
    </lineage>
</organism>
<dbReference type="VEuPathDB" id="FungiDB:RhiirFUN_026682"/>
<dbReference type="SUPFAM" id="SSF53098">
    <property type="entry name" value="Ribonuclease H-like"/>
    <property type="match status" value="1"/>
</dbReference>
<evidence type="ECO:0000313" key="2">
    <source>
        <dbReference type="Proteomes" id="UP000232722"/>
    </source>
</evidence>
<dbReference type="Proteomes" id="UP000232722">
    <property type="component" value="Unassembled WGS sequence"/>
</dbReference>